<feature type="transmembrane region" description="Helical" evidence="5">
    <location>
        <begin position="29"/>
        <end position="52"/>
    </location>
</feature>
<dbReference type="GO" id="GO:0016020">
    <property type="term" value="C:membrane"/>
    <property type="evidence" value="ECO:0007669"/>
    <property type="project" value="UniProtKB-SubCell"/>
</dbReference>
<evidence type="ECO:0000256" key="1">
    <source>
        <dbReference type="ARBA" id="ARBA00004141"/>
    </source>
</evidence>
<keyword evidence="4 5" id="KW-0472">Membrane</keyword>
<feature type="transmembrane region" description="Helical" evidence="5">
    <location>
        <begin position="64"/>
        <end position="84"/>
    </location>
</feature>
<keyword evidence="7" id="KW-1185">Reference proteome</keyword>
<keyword evidence="2 5" id="KW-0812">Transmembrane</keyword>
<organism evidence="6 7">
    <name type="scientific">Persicitalea jodogahamensis</name>
    <dbReference type="NCBI Taxonomy" id="402147"/>
    <lineage>
        <taxon>Bacteria</taxon>
        <taxon>Pseudomonadati</taxon>
        <taxon>Bacteroidota</taxon>
        <taxon>Cytophagia</taxon>
        <taxon>Cytophagales</taxon>
        <taxon>Spirosomataceae</taxon>
        <taxon>Persicitalea</taxon>
    </lineage>
</organism>
<sequence>MKLLDLLLLIPLLWGAVNGYRKGLLVEIVGVVAFVVAMIVGFKFLGLGMEILEPHVGHTVARRILPFIGFSVIFFPTVFLLNQFGYSIRRSLKYSLLGTFDSLAGAAVGLFTWVFGASVFFWLLSTMGVDIPPHRVEGTYIYPYIVPVAPVVITKAVEWLPAGSELIRDWKREYLDGEKEPESENFE</sequence>
<gene>
    <name evidence="6" type="ORF">GCM10007390_25940</name>
</gene>
<name>A0A8J3DB22_9BACT</name>
<reference evidence="6 7" key="1">
    <citation type="journal article" date="2014" name="Int. J. Syst. Evol. Microbiol.">
        <title>Complete genome sequence of Corynebacterium casei LMG S-19264T (=DSM 44701T), isolated from a smear-ripened cheese.</title>
        <authorList>
            <consortium name="US DOE Joint Genome Institute (JGI-PGF)"/>
            <person name="Walter F."/>
            <person name="Albersmeier A."/>
            <person name="Kalinowski J."/>
            <person name="Ruckert C."/>
        </authorList>
    </citation>
    <scope>NUCLEOTIDE SEQUENCE [LARGE SCALE GENOMIC DNA]</scope>
    <source>
        <strain evidence="6 7">KCTC 12866</strain>
    </source>
</reference>
<protein>
    <recommendedName>
        <fullName evidence="8">CvpA family protein</fullName>
    </recommendedName>
</protein>
<dbReference type="AlphaFoldDB" id="A0A8J3DB22"/>
<evidence type="ECO:0008006" key="8">
    <source>
        <dbReference type="Google" id="ProtNLM"/>
    </source>
</evidence>
<dbReference type="EMBL" id="BMXF01000002">
    <property type="protein sequence ID" value="GHB71001.1"/>
    <property type="molecule type" value="Genomic_DNA"/>
</dbReference>
<evidence type="ECO:0000256" key="5">
    <source>
        <dbReference type="SAM" id="Phobius"/>
    </source>
</evidence>
<keyword evidence="3 5" id="KW-1133">Transmembrane helix</keyword>
<evidence type="ECO:0000256" key="4">
    <source>
        <dbReference type="ARBA" id="ARBA00023136"/>
    </source>
</evidence>
<dbReference type="RefSeq" id="WP_189564894.1">
    <property type="nucleotide sequence ID" value="NZ_BMXF01000002.1"/>
</dbReference>
<proteinExistence type="predicted"/>
<evidence type="ECO:0000256" key="3">
    <source>
        <dbReference type="ARBA" id="ARBA00022989"/>
    </source>
</evidence>
<evidence type="ECO:0000313" key="6">
    <source>
        <dbReference type="EMBL" id="GHB71001.1"/>
    </source>
</evidence>
<dbReference type="InterPro" id="IPR003825">
    <property type="entry name" value="Colicin-V_CvpA"/>
</dbReference>
<dbReference type="Pfam" id="PF02674">
    <property type="entry name" value="Colicin_V"/>
    <property type="match status" value="1"/>
</dbReference>
<dbReference type="GO" id="GO:0009403">
    <property type="term" value="P:toxin biosynthetic process"/>
    <property type="evidence" value="ECO:0007669"/>
    <property type="project" value="InterPro"/>
</dbReference>
<evidence type="ECO:0000256" key="2">
    <source>
        <dbReference type="ARBA" id="ARBA00022692"/>
    </source>
</evidence>
<accession>A0A8J3DB22</accession>
<dbReference type="PANTHER" id="PTHR37306:SF1">
    <property type="entry name" value="COLICIN V PRODUCTION PROTEIN"/>
    <property type="match status" value="1"/>
</dbReference>
<evidence type="ECO:0000313" key="7">
    <source>
        <dbReference type="Proteomes" id="UP000598271"/>
    </source>
</evidence>
<comment type="subcellular location">
    <subcellularLocation>
        <location evidence="1">Membrane</location>
        <topology evidence="1">Multi-pass membrane protein</topology>
    </subcellularLocation>
</comment>
<feature type="transmembrane region" description="Helical" evidence="5">
    <location>
        <begin position="104"/>
        <end position="125"/>
    </location>
</feature>
<comment type="caution">
    <text evidence="6">The sequence shown here is derived from an EMBL/GenBank/DDBJ whole genome shotgun (WGS) entry which is preliminary data.</text>
</comment>
<dbReference type="Proteomes" id="UP000598271">
    <property type="component" value="Unassembled WGS sequence"/>
</dbReference>
<dbReference type="PANTHER" id="PTHR37306">
    <property type="entry name" value="COLICIN V PRODUCTION PROTEIN"/>
    <property type="match status" value="1"/>
</dbReference>